<keyword evidence="11" id="KW-0902">Two-component regulatory system</keyword>
<dbReference type="GO" id="GO:0000155">
    <property type="term" value="F:phosphorelay sensor kinase activity"/>
    <property type="evidence" value="ECO:0007669"/>
    <property type="project" value="InterPro"/>
</dbReference>
<dbReference type="SMART" id="SM00388">
    <property type="entry name" value="HisKA"/>
    <property type="match status" value="1"/>
</dbReference>
<dbReference type="InterPro" id="IPR025201">
    <property type="entry name" value="KdpD_TM"/>
</dbReference>
<evidence type="ECO:0000256" key="7">
    <source>
        <dbReference type="ARBA" id="ARBA00022741"/>
    </source>
</evidence>
<dbReference type="Gene3D" id="3.30.565.10">
    <property type="entry name" value="Histidine kinase-like ATPase, C-terminal domain"/>
    <property type="match status" value="1"/>
</dbReference>
<comment type="subcellular location">
    <subcellularLocation>
        <location evidence="2">Membrane</location>
        <topology evidence="2">Multi-pass membrane protein</topology>
    </subcellularLocation>
</comment>
<keyword evidence="14" id="KW-1185">Reference proteome</keyword>
<dbReference type="KEGG" id="mcys:MCB1EB_0895"/>
<proteinExistence type="predicted"/>
<dbReference type="Pfam" id="PF13492">
    <property type="entry name" value="GAF_3"/>
    <property type="match status" value="1"/>
</dbReference>
<evidence type="ECO:0000256" key="11">
    <source>
        <dbReference type="ARBA" id="ARBA00023012"/>
    </source>
</evidence>
<keyword evidence="5" id="KW-0808">Transferase</keyword>
<dbReference type="CDD" id="cd00082">
    <property type="entry name" value="HisKA"/>
    <property type="match status" value="1"/>
</dbReference>
<dbReference type="InterPro" id="IPR052023">
    <property type="entry name" value="Histidine_kinase_KdpD"/>
</dbReference>
<dbReference type="InterPro" id="IPR004358">
    <property type="entry name" value="Sig_transdc_His_kin-like_C"/>
</dbReference>
<evidence type="ECO:0000256" key="6">
    <source>
        <dbReference type="ARBA" id="ARBA00022692"/>
    </source>
</evidence>
<dbReference type="InterPro" id="IPR038318">
    <property type="entry name" value="KdpD_sf"/>
</dbReference>
<evidence type="ECO:0000256" key="4">
    <source>
        <dbReference type="ARBA" id="ARBA00022553"/>
    </source>
</evidence>
<keyword evidence="12" id="KW-0472">Membrane</keyword>
<dbReference type="PRINTS" id="PR00344">
    <property type="entry name" value="BCTRLSENSOR"/>
</dbReference>
<organism evidence="13 14">
    <name type="scientific">Mycoavidus cysteinexigens</name>
    <dbReference type="NCBI Taxonomy" id="1553431"/>
    <lineage>
        <taxon>Bacteria</taxon>
        <taxon>Pseudomonadati</taxon>
        <taxon>Pseudomonadota</taxon>
        <taxon>Betaproteobacteria</taxon>
        <taxon>Burkholderiales</taxon>
        <taxon>Burkholderiaceae</taxon>
        <taxon>Mycoavidus</taxon>
    </lineage>
</organism>
<comment type="catalytic activity">
    <reaction evidence="1">
        <text>ATP + protein L-histidine = ADP + protein N-phospho-L-histidine.</text>
        <dbReference type="EC" id="2.7.13.3"/>
    </reaction>
</comment>
<dbReference type="Pfam" id="PF02518">
    <property type="entry name" value="HATPase_c"/>
    <property type="match status" value="1"/>
</dbReference>
<dbReference type="Pfam" id="PF13493">
    <property type="entry name" value="DUF4118"/>
    <property type="match status" value="1"/>
</dbReference>
<dbReference type="SUPFAM" id="SSF47384">
    <property type="entry name" value="Homodimeric domain of signal transducing histidine kinase"/>
    <property type="match status" value="1"/>
</dbReference>
<dbReference type="InterPro" id="IPR036097">
    <property type="entry name" value="HisK_dim/P_sf"/>
</dbReference>
<protein>
    <recommendedName>
        <fullName evidence="3">histidine kinase</fullName>
        <ecNumber evidence="3">2.7.13.3</ecNumber>
    </recommendedName>
</protein>
<accession>A0A2Z6EUF4</accession>
<keyword evidence="10" id="KW-1133">Transmembrane helix</keyword>
<dbReference type="PANTHER" id="PTHR45569:SF1">
    <property type="entry name" value="SENSOR PROTEIN KDPD"/>
    <property type="match status" value="1"/>
</dbReference>
<reference evidence="13 14" key="1">
    <citation type="journal article" date="2018" name="Microbes Environ.">
        <title>Comparative Genomic Insights into Endofungal Lifestyles of Two Bacterial Endosymbionts, Mycoavidus cysteinexigens and Burkholderia rhizoxinica.</title>
        <authorList>
            <person name="Sharmin D."/>
            <person name="Guo Y."/>
            <person name="Nishizawa T."/>
            <person name="Ohshima S."/>
            <person name="Sato Y."/>
            <person name="Takashima Y."/>
            <person name="Narisawa K."/>
            <person name="Ohta H."/>
        </authorList>
    </citation>
    <scope>NUCLEOTIDE SEQUENCE [LARGE SCALE GENOMIC DNA]</scope>
    <source>
        <strain evidence="13 14">B1-EB</strain>
    </source>
</reference>
<dbReference type="Gene3D" id="3.30.450.40">
    <property type="match status" value="1"/>
</dbReference>
<dbReference type="InterPro" id="IPR003594">
    <property type="entry name" value="HATPase_dom"/>
</dbReference>
<dbReference type="RefSeq" id="WP_045362610.1">
    <property type="nucleotide sequence ID" value="NZ_AP018150.1"/>
</dbReference>
<dbReference type="GO" id="GO:0005737">
    <property type="term" value="C:cytoplasm"/>
    <property type="evidence" value="ECO:0007669"/>
    <property type="project" value="UniProtKB-ARBA"/>
</dbReference>
<keyword evidence="9" id="KW-0067">ATP-binding</keyword>
<evidence type="ECO:0000256" key="8">
    <source>
        <dbReference type="ARBA" id="ARBA00022777"/>
    </source>
</evidence>
<keyword evidence="6" id="KW-0812">Transmembrane</keyword>
<dbReference type="SUPFAM" id="SSF55874">
    <property type="entry name" value="ATPase domain of HSP90 chaperone/DNA topoisomerase II/histidine kinase"/>
    <property type="match status" value="1"/>
</dbReference>
<dbReference type="InterPro" id="IPR036890">
    <property type="entry name" value="HATPase_C_sf"/>
</dbReference>
<evidence type="ECO:0000256" key="10">
    <source>
        <dbReference type="ARBA" id="ARBA00022989"/>
    </source>
</evidence>
<dbReference type="FunFam" id="3.40.50.300:FF:000483">
    <property type="entry name" value="Sensor histidine kinase KdpD"/>
    <property type="match status" value="1"/>
</dbReference>
<dbReference type="Proteomes" id="UP000282597">
    <property type="component" value="Chromosome"/>
</dbReference>
<keyword evidence="4" id="KW-0597">Phosphoprotein</keyword>
<dbReference type="SUPFAM" id="SSF52402">
    <property type="entry name" value="Adenine nucleotide alpha hydrolases-like"/>
    <property type="match status" value="1"/>
</dbReference>
<dbReference type="InterPro" id="IPR003018">
    <property type="entry name" value="GAF"/>
</dbReference>
<dbReference type="FunFam" id="1.10.287.130:FF:000001">
    <property type="entry name" value="Two-component sensor histidine kinase"/>
    <property type="match status" value="1"/>
</dbReference>
<evidence type="ECO:0000256" key="5">
    <source>
        <dbReference type="ARBA" id="ARBA00022679"/>
    </source>
</evidence>
<evidence type="ECO:0000256" key="12">
    <source>
        <dbReference type="ARBA" id="ARBA00023136"/>
    </source>
</evidence>
<dbReference type="PANTHER" id="PTHR45569">
    <property type="entry name" value="SENSOR PROTEIN KDPD"/>
    <property type="match status" value="1"/>
</dbReference>
<dbReference type="Gene3D" id="3.40.50.300">
    <property type="entry name" value="P-loop containing nucleotide triphosphate hydrolases"/>
    <property type="match status" value="1"/>
</dbReference>
<dbReference type="Pfam" id="PF02702">
    <property type="entry name" value="KdpD"/>
    <property type="match status" value="1"/>
</dbReference>
<dbReference type="EMBL" id="AP018150">
    <property type="protein sequence ID" value="BBE09056.1"/>
    <property type="molecule type" value="Genomic_DNA"/>
</dbReference>
<dbReference type="Gene3D" id="1.10.287.130">
    <property type="match status" value="1"/>
</dbReference>
<dbReference type="GO" id="GO:0005886">
    <property type="term" value="C:plasma membrane"/>
    <property type="evidence" value="ECO:0007669"/>
    <property type="project" value="TreeGrafter"/>
</dbReference>
<dbReference type="SUPFAM" id="SSF55781">
    <property type="entry name" value="GAF domain-like"/>
    <property type="match status" value="1"/>
</dbReference>
<sequence length="927" mass="102224">MERPDPDELLDKLQRSAEKQRRGRLKIFFGACAGVGKTFAMLKAARCRQAEGEDVVVGIVETHGRAETADLLAGLEVLPRQKLIQHGRQLSEFDLDAALARKPALILVDELAHTNVAGARHLKRWQDVCELLEAGIDVDTTINVQHLGSLNDIVGRITGIQVREIVPDHIFDLAEEVMLVDLPAEELLTRLRDGKVYLPQQAERATQHFFRKGNLIALRELALRRTADRVDAQMREYRADRSIQSVWQARERLLVCLGPGPENLSLVRAAARLAAALKADWIAAYVETPKLQRLGDAQRTRIFAALKLAQELGAETVTPNGSDVAAQLTAYARLRNVSKFVVGAPSRTRLANRLSQPLSMRLLQQAADIDLILIATDVKEAPATSNFSRRTDKKTATPSSHFVYHRYLKAGAMCALITWLATTFLAHIDLTNLAMLYLLGVIFAAARLGRGPGVCASFLSVAAFDFFFVPPRFSLAVSDAEYLLTFLGLLATSLVISHLTSNLRREARIATYREQRTSTLYAMTRELAAALTTEQIIEIGSRHISEIFQAKVSILLPDSLDRVRQKIEKPNPPWNLDEDQIDLGIAQWTYNQAQAAGQGTDTLMAAPALYLPLKAPMRTRGVLTLIPRQQLSAPEQKQLLDTLTAQVALALERVHYVEVAQDALVSMESERMRNALLAAISHDLRTPLTSIVGFASMLMSKTLERATHSELVTAIHDEALAMNRLVTNLLDMARLQTGEIQLNRQWLMLEEVIGSALHQCRHLLAGHLTQVQLPPDLPLLKLDAVLIERLLVNLLENAAKYTPRGTRLEISATSIVDQGQPMVRVTLDDQGLGLPLGMETRIFEKFTRGAKELTQSGVGLGLAICRAIVAAHQGTLGAENLYQTKGSTQPSGARFWFTLPLETSDPIVAEIKLSSATENAAQQQGAS</sequence>
<dbReference type="GO" id="GO:0005524">
    <property type="term" value="F:ATP binding"/>
    <property type="evidence" value="ECO:0007669"/>
    <property type="project" value="UniProtKB-KW"/>
</dbReference>
<dbReference type="Gene3D" id="1.20.120.620">
    <property type="entry name" value="Backbone structure of the membrane domain of e. Coli histidine kinase receptor kdpd"/>
    <property type="match status" value="1"/>
</dbReference>
<dbReference type="InterPro" id="IPR003661">
    <property type="entry name" value="HisK_dim/P_dom"/>
</dbReference>
<evidence type="ECO:0000313" key="13">
    <source>
        <dbReference type="EMBL" id="BBE09056.1"/>
    </source>
</evidence>
<evidence type="ECO:0000313" key="14">
    <source>
        <dbReference type="Proteomes" id="UP000282597"/>
    </source>
</evidence>
<dbReference type="PROSITE" id="PS50109">
    <property type="entry name" value="HIS_KIN"/>
    <property type="match status" value="1"/>
</dbReference>
<dbReference type="Pfam" id="PF00512">
    <property type="entry name" value="HisKA"/>
    <property type="match status" value="1"/>
</dbReference>
<dbReference type="InterPro" id="IPR027417">
    <property type="entry name" value="P-loop_NTPase"/>
</dbReference>
<gene>
    <name evidence="13" type="ORF">MCB1EB_0895</name>
</gene>
<dbReference type="EC" id="2.7.13.3" evidence="3"/>
<evidence type="ECO:0000256" key="3">
    <source>
        <dbReference type="ARBA" id="ARBA00012438"/>
    </source>
</evidence>
<dbReference type="InterPro" id="IPR029016">
    <property type="entry name" value="GAF-like_dom_sf"/>
</dbReference>
<keyword evidence="13" id="KW-0813">Transport</keyword>
<dbReference type="InterPro" id="IPR003852">
    <property type="entry name" value="Sig_transdc_His_kinase_KdpD_N"/>
</dbReference>
<dbReference type="SMART" id="SM00387">
    <property type="entry name" value="HATPase_c"/>
    <property type="match status" value="1"/>
</dbReference>
<keyword evidence="7" id="KW-0547">Nucleotide-binding</keyword>
<keyword evidence="8 13" id="KW-0418">Kinase</keyword>
<name>A0A2Z6EUF4_9BURK</name>
<evidence type="ECO:0000256" key="2">
    <source>
        <dbReference type="ARBA" id="ARBA00004141"/>
    </source>
</evidence>
<dbReference type="AlphaFoldDB" id="A0A2Z6EUF4"/>
<dbReference type="GO" id="GO:0034220">
    <property type="term" value="P:monoatomic ion transmembrane transport"/>
    <property type="evidence" value="ECO:0007669"/>
    <property type="project" value="UniProtKB-KW"/>
</dbReference>
<keyword evidence="13" id="KW-0407">Ion channel</keyword>
<keyword evidence="13" id="KW-0406">Ion transport</keyword>
<evidence type="ECO:0000256" key="1">
    <source>
        <dbReference type="ARBA" id="ARBA00000085"/>
    </source>
</evidence>
<evidence type="ECO:0000256" key="9">
    <source>
        <dbReference type="ARBA" id="ARBA00022840"/>
    </source>
</evidence>
<dbReference type="InterPro" id="IPR005467">
    <property type="entry name" value="His_kinase_dom"/>
</dbReference>
<dbReference type="CDD" id="cd00075">
    <property type="entry name" value="HATPase"/>
    <property type="match status" value="1"/>
</dbReference>